<dbReference type="EMBL" id="FNET01000019">
    <property type="protein sequence ID" value="SDM29853.1"/>
    <property type="molecule type" value="Genomic_DNA"/>
</dbReference>
<keyword evidence="1" id="KW-0663">Pyridoxal phosphate</keyword>
<dbReference type="InterPro" id="IPR015424">
    <property type="entry name" value="PyrdxlP-dep_Trfase"/>
</dbReference>
<dbReference type="Proteomes" id="UP000199682">
    <property type="component" value="Unassembled WGS sequence"/>
</dbReference>
<protein>
    <submittedName>
        <fullName evidence="3">Selenocysteine lyase/Cysteine desulfurase</fullName>
    </submittedName>
</protein>
<dbReference type="SUPFAM" id="SSF53383">
    <property type="entry name" value="PLP-dependent transferases"/>
    <property type="match status" value="1"/>
</dbReference>
<dbReference type="GO" id="GO:0016829">
    <property type="term" value="F:lyase activity"/>
    <property type="evidence" value="ECO:0007669"/>
    <property type="project" value="UniProtKB-KW"/>
</dbReference>
<dbReference type="InterPro" id="IPR000192">
    <property type="entry name" value="Aminotrans_V_dom"/>
</dbReference>
<evidence type="ECO:0000313" key="4">
    <source>
        <dbReference type="Proteomes" id="UP000199682"/>
    </source>
</evidence>
<evidence type="ECO:0000256" key="1">
    <source>
        <dbReference type="ARBA" id="ARBA00022898"/>
    </source>
</evidence>
<keyword evidence="3" id="KW-0456">Lyase</keyword>
<dbReference type="PANTHER" id="PTHR43092:SF6">
    <property type="entry name" value="BLR1280 PROTEIN"/>
    <property type="match status" value="1"/>
</dbReference>
<dbReference type="InterPro" id="IPR015421">
    <property type="entry name" value="PyrdxlP-dep_Trfase_major"/>
</dbReference>
<accession>A0A1G9S2X7</accession>
<gene>
    <name evidence="3" type="ORF">SAMN04488074_119106</name>
</gene>
<evidence type="ECO:0000313" key="3">
    <source>
        <dbReference type="EMBL" id="SDM29853.1"/>
    </source>
</evidence>
<name>A0A1G9S2X7_9PSEU</name>
<evidence type="ECO:0000259" key="2">
    <source>
        <dbReference type="Pfam" id="PF00266"/>
    </source>
</evidence>
<feature type="domain" description="Aminotransferase class V" evidence="2">
    <location>
        <begin position="98"/>
        <end position="391"/>
    </location>
</feature>
<dbReference type="Gene3D" id="3.90.1150.10">
    <property type="entry name" value="Aspartate Aminotransferase, domain 1"/>
    <property type="match status" value="1"/>
</dbReference>
<organism evidence="3 4">
    <name type="scientific">Lentzea albidocapillata subsp. violacea</name>
    <dbReference type="NCBI Taxonomy" id="128104"/>
    <lineage>
        <taxon>Bacteria</taxon>
        <taxon>Bacillati</taxon>
        <taxon>Actinomycetota</taxon>
        <taxon>Actinomycetes</taxon>
        <taxon>Pseudonocardiales</taxon>
        <taxon>Pseudonocardiaceae</taxon>
        <taxon>Lentzea</taxon>
    </lineage>
</organism>
<dbReference type="Gene3D" id="3.40.640.10">
    <property type="entry name" value="Type I PLP-dependent aspartate aminotransferase-like (Major domain)"/>
    <property type="match status" value="1"/>
</dbReference>
<dbReference type="AlphaFoldDB" id="A0A1G9S2X7"/>
<proteinExistence type="predicted"/>
<dbReference type="Pfam" id="PF00266">
    <property type="entry name" value="Aminotran_5"/>
    <property type="match status" value="1"/>
</dbReference>
<dbReference type="PANTHER" id="PTHR43092">
    <property type="entry name" value="L-CYSTEINE DESULFHYDRASE"/>
    <property type="match status" value="1"/>
</dbReference>
<sequence length="440" mass="49659">MNLSRRRAVAGLVTASATALSARKSDAARHEGEPILVAPPGSDPQRLARDERFWGQVARQFRVNPGFTNLENGYYGIMPAPVLREYERQCRRLNEDNSYLLRGSYKQTEHDRVRARVADVSGVAPDEIALTRCGTEALQNLIAGYNRLRPGDAVMYCSLDYHSAIYAMNWLKDRRGVDVIRFELPEPHTRQAILDHYARQLREHPRVKLLLLTHMNNRTGLVSPVAELVAMSRQHSVDTIVDAGHSFGQLDFRLPDLGADFVACCLHKWIHAPLGSGFLYIRSGRLPDIDPCYRDESHPLDSIRSRVHSGTMDIAPFLTLPAALELHEAIGVANKQARLRHLRDRWVHQARHLDGIDILTPEDPLTYGAITAFRVRGRKTKQDNEAIARYLMDNHRIFTVPKGGMTAGDCIRVTPALFTTTDQVDELAEALIDVARKFRR</sequence>
<dbReference type="RefSeq" id="WP_090011935.1">
    <property type="nucleotide sequence ID" value="NZ_FNET01000019.1"/>
</dbReference>
<dbReference type="InterPro" id="IPR015422">
    <property type="entry name" value="PyrdxlP-dep_Trfase_small"/>
</dbReference>
<reference evidence="4" key="1">
    <citation type="submission" date="2016-10" db="EMBL/GenBank/DDBJ databases">
        <authorList>
            <person name="Varghese N."/>
            <person name="Submissions S."/>
        </authorList>
    </citation>
    <scope>NUCLEOTIDE SEQUENCE [LARGE SCALE GENOMIC DNA]</scope>
    <source>
        <strain evidence="4">DSM 44796</strain>
    </source>
</reference>